<protein>
    <recommendedName>
        <fullName evidence="1">Enoyl-CoA hydratase/isomerase domain-containing protein</fullName>
    </recommendedName>
</protein>
<keyword evidence="3" id="KW-1185">Reference proteome</keyword>
<evidence type="ECO:0000313" key="2">
    <source>
        <dbReference type="EMBL" id="KAG6644656.1"/>
    </source>
</evidence>
<sequence>MRGSSVKASSDVYLMHLWLGYGRYRIITEMTLLAMPENGIGLFPDVGFAHIAAQSPGK</sequence>
<dbReference type="EMBL" id="CM031816">
    <property type="protein sequence ID" value="KAG6644656.1"/>
    <property type="molecule type" value="Genomic_DNA"/>
</dbReference>
<dbReference type="EMBL" id="CM031816">
    <property type="protein sequence ID" value="KAG6644655.1"/>
    <property type="molecule type" value="Genomic_DNA"/>
</dbReference>
<comment type="caution">
    <text evidence="2">The sequence shown here is derived from an EMBL/GenBank/DDBJ whole genome shotgun (WGS) entry which is preliminary data.</text>
</comment>
<dbReference type="Pfam" id="PF16113">
    <property type="entry name" value="ECH_2"/>
    <property type="match status" value="1"/>
</dbReference>
<proteinExistence type="predicted"/>
<feature type="domain" description="Enoyl-CoA hydratase/isomerase" evidence="1">
    <location>
        <begin position="22"/>
        <end position="57"/>
    </location>
</feature>
<dbReference type="Proteomes" id="UP000811609">
    <property type="component" value="Chromosome 8"/>
</dbReference>
<evidence type="ECO:0000313" key="3">
    <source>
        <dbReference type="Proteomes" id="UP000811609"/>
    </source>
</evidence>
<organism evidence="2 3">
    <name type="scientific">Carya illinoinensis</name>
    <name type="common">Pecan</name>
    <dbReference type="NCBI Taxonomy" id="32201"/>
    <lineage>
        <taxon>Eukaryota</taxon>
        <taxon>Viridiplantae</taxon>
        <taxon>Streptophyta</taxon>
        <taxon>Embryophyta</taxon>
        <taxon>Tracheophyta</taxon>
        <taxon>Spermatophyta</taxon>
        <taxon>Magnoliopsida</taxon>
        <taxon>eudicotyledons</taxon>
        <taxon>Gunneridae</taxon>
        <taxon>Pentapetalae</taxon>
        <taxon>rosids</taxon>
        <taxon>fabids</taxon>
        <taxon>Fagales</taxon>
        <taxon>Juglandaceae</taxon>
        <taxon>Carya</taxon>
    </lineage>
</organism>
<dbReference type="AlphaFoldDB" id="A0A8T1PJN5"/>
<name>A0A8T1PJN5_CARIL</name>
<gene>
    <name evidence="2" type="ORF">CIPAW_08G067800</name>
</gene>
<reference evidence="2" key="1">
    <citation type="submission" date="2020-12" db="EMBL/GenBank/DDBJ databases">
        <title>WGS assembly of Carya illinoinensis cv. Pawnee.</title>
        <authorList>
            <person name="Platts A."/>
            <person name="Shu S."/>
            <person name="Wright S."/>
            <person name="Barry K."/>
            <person name="Edger P."/>
            <person name="Pires J.C."/>
            <person name="Schmutz J."/>
        </authorList>
    </citation>
    <scope>NUCLEOTIDE SEQUENCE</scope>
    <source>
        <tissue evidence="2">Leaf</tissue>
    </source>
</reference>
<evidence type="ECO:0000259" key="1">
    <source>
        <dbReference type="Pfam" id="PF16113"/>
    </source>
</evidence>
<dbReference type="InterPro" id="IPR045004">
    <property type="entry name" value="ECH_dom"/>
</dbReference>
<accession>A0A8T1PJN5</accession>